<dbReference type="Proteomes" id="UP000801492">
    <property type="component" value="Unassembled WGS sequence"/>
</dbReference>
<feature type="coiled-coil region" evidence="1">
    <location>
        <begin position="631"/>
        <end position="658"/>
    </location>
</feature>
<gene>
    <name evidence="2" type="ORF">ILUMI_12645</name>
</gene>
<dbReference type="EMBL" id="VTPC01007910">
    <property type="protein sequence ID" value="KAF2893534.1"/>
    <property type="molecule type" value="Genomic_DNA"/>
</dbReference>
<evidence type="ECO:0000313" key="2">
    <source>
        <dbReference type="EMBL" id="KAF2893534.1"/>
    </source>
</evidence>
<keyword evidence="1" id="KW-0175">Coiled coil</keyword>
<name>A0A8K0GBL4_IGNLU</name>
<dbReference type="PANTHER" id="PTHR34649:SF1">
    <property type="entry name" value="CILIA- AND FLAGELLA-ASSOCIATED PROTEIN 99"/>
    <property type="match status" value="1"/>
</dbReference>
<dbReference type="AlphaFoldDB" id="A0A8K0GBL4"/>
<dbReference type="InterPro" id="IPR039341">
    <property type="entry name" value="CFAP99"/>
</dbReference>
<organism evidence="2 3">
    <name type="scientific">Ignelater luminosus</name>
    <name type="common">Cucubano</name>
    <name type="synonym">Pyrophorus luminosus</name>
    <dbReference type="NCBI Taxonomy" id="2038154"/>
    <lineage>
        <taxon>Eukaryota</taxon>
        <taxon>Metazoa</taxon>
        <taxon>Ecdysozoa</taxon>
        <taxon>Arthropoda</taxon>
        <taxon>Hexapoda</taxon>
        <taxon>Insecta</taxon>
        <taxon>Pterygota</taxon>
        <taxon>Neoptera</taxon>
        <taxon>Endopterygota</taxon>
        <taxon>Coleoptera</taxon>
        <taxon>Polyphaga</taxon>
        <taxon>Elateriformia</taxon>
        <taxon>Elateroidea</taxon>
        <taxon>Elateridae</taxon>
        <taxon>Agrypninae</taxon>
        <taxon>Pyrophorini</taxon>
        <taxon>Ignelater</taxon>
    </lineage>
</organism>
<sequence length="719" mass="84050">MHIPNGISFAKNIIKLLEEFSTKNNITPSEFVEYKISRGKINESLEELYKNFTLLMKHEQLFKVMVETYWNYYKLKPFKRQIVIVFMYVIIFALDEENFSQVINMFININYKFSLNVIQYFIPEDNLIEITQMACKIFDNDYVLERILHPILNKSLLIQELHDEVEQEEKLKHQIIKKPLTQPQPPACFSKTRHTPSPPLNTPVETTQFKSNTVSKIVLEGDIKFKKSLEKAKESNREKALKLLEYAQTKAFKCANISKKQPSVGEKSQISPFKPTKIPVRKEVVVKRNAASLMREAATLVKDKESEIKKIETLTQSVFDPFALEALEDEIRKYREQQNLQDIERKHLQGLLTYEEAILAKQRLLKANQEKMEEFKLERLNILEEIERWREAEQEKIRILVEKSQNIEKAAKDAEKKLQKEKRTQARILENETKVLLKEAYKKQQEELACKVRLIQELRALHQIRSSHIKEFDPTETPNFGLLCEMSIAELQERLNLLKVELQEELEIRRKAIAESRQKQQQLIEDMKQFIGQSRVAKPKPVPRSPCKLEQTPEIIALPYVTDRWIIPINDKRNKTTSAVPQESTVEPTLWNVYWDKILQIDVSEDVHLIGFINDLAILVIIVGKNSINIINKAKGSIDKIRRGIKELKLELALEKTEGIMLKERRKIKNITLQVDNITINAENELKYLDMLYDKVMKIKRAEKAKKAGRINGPITTTR</sequence>
<dbReference type="PANTHER" id="PTHR34649">
    <property type="entry name" value="CILIA- AND FLAGELLA-ASSOCIATED PROTEIN 99"/>
    <property type="match status" value="1"/>
</dbReference>
<protein>
    <submittedName>
        <fullName evidence="2">Uncharacterized protein</fullName>
    </submittedName>
</protein>
<evidence type="ECO:0000313" key="3">
    <source>
        <dbReference type="Proteomes" id="UP000801492"/>
    </source>
</evidence>
<accession>A0A8K0GBL4</accession>
<reference evidence="2" key="1">
    <citation type="submission" date="2019-08" db="EMBL/GenBank/DDBJ databases">
        <title>The genome of the North American firefly Photinus pyralis.</title>
        <authorList>
            <consortium name="Photinus pyralis genome working group"/>
            <person name="Fallon T.R."/>
            <person name="Sander Lower S.E."/>
            <person name="Weng J.-K."/>
        </authorList>
    </citation>
    <scope>NUCLEOTIDE SEQUENCE</scope>
    <source>
        <strain evidence="2">TRF0915ILg1</strain>
        <tissue evidence="2">Whole body</tissue>
    </source>
</reference>
<feature type="coiled-coil region" evidence="1">
    <location>
        <begin position="294"/>
        <end position="431"/>
    </location>
</feature>
<comment type="caution">
    <text evidence="2">The sequence shown here is derived from an EMBL/GenBank/DDBJ whole genome shotgun (WGS) entry which is preliminary data.</text>
</comment>
<evidence type="ECO:0000256" key="1">
    <source>
        <dbReference type="SAM" id="Coils"/>
    </source>
</evidence>
<feature type="coiled-coil region" evidence="1">
    <location>
        <begin position="488"/>
        <end position="519"/>
    </location>
</feature>
<dbReference type="OrthoDB" id="10262255at2759"/>
<keyword evidence="3" id="KW-1185">Reference proteome</keyword>
<proteinExistence type="predicted"/>